<proteinExistence type="predicted"/>
<gene>
    <name evidence="2" type="ORF">CYLTODRAFT_443167</name>
</gene>
<dbReference type="OrthoDB" id="3360976at2759"/>
<name>A0A0D7BE35_9AGAR</name>
<dbReference type="InterPro" id="IPR046528">
    <property type="entry name" value="DUF6593"/>
</dbReference>
<evidence type="ECO:0000313" key="3">
    <source>
        <dbReference type="Proteomes" id="UP000054007"/>
    </source>
</evidence>
<sequence>MFELSISNEDEVHRSTYTLPDGTVLLKTETPRALGSRTTSILKLLPSDIPGQDGGARYGIIAGIDWKSGLNPHMIRYGGQELEANELLKKEGSGMKWNDMGRDRVFTAPNGKKYRWKLQTESSKLVSYEDKEQIVAQSHRRKWGVFHKKSPAKLEIMPEGEDMLDLVLVTFVYIEKIRKETETAVATA</sequence>
<dbReference type="AlphaFoldDB" id="A0A0D7BE35"/>
<organism evidence="2 3">
    <name type="scientific">Cylindrobasidium torrendii FP15055 ss-10</name>
    <dbReference type="NCBI Taxonomy" id="1314674"/>
    <lineage>
        <taxon>Eukaryota</taxon>
        <taxon>Fungi</taxon>
        <taxon>Dikarya</taxon>
        <taxon>Basidiomycota</taxon>
        <taxon>Agaricomycotina</taxon>
        <taxon>Agaricomycetes</taxon>
        <taxon>Agaricomycetidae</taxon>
        <taxon>Agaricales</taxon>
        <taxon>Marasmiineae</taxon>
        <taxon>Physalacriaceae</taxon>
        <taxon>Cylindrobasidium</taxon>
    </lineage>
</organism>
<dbReference type="Pfam" id="PF20236">
    <property type="entry name" value="DUF6593"/>
    <property type="match status" value="1"/>
</dbReference>
<dbReference type="EMBL" id="KN880497">
    <property type="protein sequence ID" value="KIY68728.1"/>
    <property type="molecule type" value="Genomic_DNA"/>
</dbReference>
<protein>
    <recommendedName>
        <fullName evidence="1">DUF6593 domain-containing protein</fullName>
    </recommendedName>
</protein>
<feature type="domain" description="DUF6593" evidence="1">
    <location>
        <begin position="14"/>
        <end position="180"/>
    </location>
</feature>
<accession>A0A0D7BE35</accession>
<evidence type="ECO:0000259" key="1">
    <source>
        <dbReference type="Pfam" id="PF20236"/>
    </source>
</evidence>
<reference evidence="2 3" key="1">
    <citation type="journal article" date="2015" name="Fungal Genet. Biol.">
        <title>Evolution of novel wood decay mechanisms in Agaricales revealed by the genome sequences of Fistulina hepatica and Cylindrobasidium torrendii.</title>
        <authorList>
            <person name="Floudas D."/>
            <person name="Held B.W."/>
            <person name="Riley R."/>
            <person name="Nagy L.G."/>
            <person name="Koehler G."/>
            <person name="Ransdell A.S."/>
            <person name="Younus H."/>
            <person name="Chow J."/>
            <person name="Chiniquy J."/>
            <person name="Lipzen A."/>
            <person name="Tritt A."/>
            <person name="Sun H."/>
            <person name="Haridas S."/>
            <person name="LaButti K."/>
            <person name="Ohm R.A."/>
            <person name="Kues U."/>
            <person name="Blanchette R.A."/>
            <person name="Grigoriev I.V."/>
            <person name="Minto R.E."/>
            <person name="Hibbett D.S."/>
        </authorList>
    </citation>
    <scope>NUCLEOTIDE SEQUENCE [LARGE SCALE GENOMIC DNA]</scope>
    <source>
        <strain evidence="2 3">FP15055 ss-10</strain>
    </source>
</reference>
<keyword evidence="3" id="KW-1185">Reference proteome</keyword>
<dbReference type="Proteomes" id="UP000054007">
    <property type="component" value="Unassembled WGS sequence"/>
</dbReference>
<evidence type="ECO:0000313" key="2">
    <source>
        <dbReference type="EMBL" id="KIY68728.1"/>
    </source>
</evidence>